<proteinExistence type="predicted"/>
<dbReference type="Proteomes" id="UP000628710">
    <property type="component" value="Unassembled WGS sequence"/>
</dbReference>
<comment type="caution">
    <text evidence="4">The sequence shown here is derived from an EMBL/GenBank/DDBJ whole genome shotgun (WGS) entry which is preliminary data.</text>
</comment>
<organism evidence="4 5">
    <name type="scientific">Marinomonas transparens</name>
    <dbReference type="NCBI Taxonomy" id="2795388"/>
    <lineage>
        <taxon>Bacteria</taxon>
        <taxon>Pseudomonadati</taxon>
        <taxon>Pseudomonadota</taxon>
        <taxon>Gammaproteobacteria</taxon>
        <taxon>Oceanospirillales</taxon>
        <taxon>Oceanospirillaceae</taxon>
        <taxon>Marinomonas</taxon>
    </lineage>
</organism>
<dbReference type="SUPFAM" id="SSF55729">
    <property type="entry name" value="Acyl-CoA N-acyltransferases (Nat)"/>
    <property type="match status" value="1"/>
</dbReference>
<dbReference type="AlphaFoldDB" id="A0A934JY77"/>
<evidence type="ECO:0000256" key="2">
    <source>
        <dbReference type="ARBA" id="ARBA00023315"/>
    </source>
</evidence>
<dbReference type="PANTHER" id="PTHR43072">
    <property type="entry name" value="N-ACETYLTRANSFERASE"/>
    <property type="match status" value="1"/>
</dbReference>
<dbReference type="Pfam" id="PF00583">
    <property type="entry name" value="Acetyltransf_1"/>
    <property type="match status" value="1"/>
</dbReference>
<evidence type="ECO:0000256" key="1">
    <source>
        <dbReference type="ARBA" id="ARBA00022679"/>
    </source>
</evidence>
<reference evidence="4" key="1">
    <citation type="submission" date="2020-12" db="EMBL/GenBank/DDBJ databases">
        <title>Marinomonas arctica sp. nov., a psychrotolerant bacterium isolated from the Arctic.</title>
        <authorList>
            <person name="Zhang Y."/>
        </authorList>
    </citation>
    <scope>NUCLEOTIDE SEQUENCE</scope>
    <source>
        <strain evidence="4">C1424</strain>
    </source>
</reference>
<keyword evidence="2" id="KW-0012">Acyltransferase</keyword>
<protein>
    <submittedName>
        <fullName evidence="4">GNAT family N-acetyltransferase</fullName>
    </submittedName>
</protein>
<dbReference type="CDD" id="cd04301">
    <property type="entry name" value="NAT_SF"/>
    <property type="match status" value="1"/>
</dbReference>
<name>A0A934JY77_9GAMM</name>
<evidence type="ECO:0000259" key="3">
    <source>
        <dbReference type="PROSITE" id="PS51186"/>
    </source>
</evidence>
<dbReference type="GO" id="GO:0016747">
    <property type="term" value="F:acyltransferase activity, transferring groups other than amino-acyl groups"/>
    <property type="evidence" value="ECO:0007669"/>
    <property type="project" value="InterPro"/>
</dbReference>
<feature type="domain" description="N-acetyltransferase" evidence="3">
    <location>
        <begin position="7"/>
        <end position="163"/>
    </location>
</feature>
<gene>
    <name evidence="4" type="ORF">I8J31_15730</name>
</gene>
<sequence>MPLQHGRSIRHAVLDDAPAILSVFQSCNLFFSPRHRQDHISLIEVMDWLENVTDKHPMLVLEQQGNLIAWCSIEPFYGLPAFDSACEISLYVSPTYQRSGVGRDLFHHLEAQRKVLGFTHLVAYIYASNLESQGFFQRQGFDEWGVLPNIAQNEGITEDVYLLGREF</sequence>
<dbReference type="InterPro" id="IPR016181">
    <property type="entry name" value="Acyl_CoA_acyltransferase"/>
</dbReference>
<dbReference type="InterPro" id="IPR000182">
    <property type="entry name" value="GNAT_dom"/>
</dbReference>
<dbReference type="Gene3D" id="3.40.630.30">
    <property type="match status" value="1"/>
</dbReference>
<keyword evidence="5" id="KW-1185">Reference proteome</keyword>
<accession>A0A934JY77</accession>
<evidence type="ECO:0000313" key="4">
    <source>
        <dbReference type="EMBL" id="MBJ7539127.1"/>
    </source>
</evidence>
<dbReference type="PROSITE" id="PS51257">
    <property type="entry name" value="PROKAR_LIPOPROTEIN"/>
    <property type="match status" value="1"/>
</dbReference>
<evidence type="ECO:0000313" key="5">
    <source>
        <dbReference type="Proteomes" id="UP000628710"/>
    </source>
</evidence>
<dbReference type="RefSeq" id="WP_199469533.1">
    <property type="nucleotide sequence ID" value="NZ_JAEMNX010000021.1"/>
</dbReference>
<dbReference type="PROSITE" id="PS51186">
    <property type="entry name" value="GNAT"/>
    <property type="match status" value="1"/>
</dbReference>
<keyword evidence="1" id="KW-0808">Transferase</keyword>
<dbReference type="EMBL" id="JAEMNX010000021">
    <property type="protein sequence ID" value="MBJ7539127.1"/>
    <property type="molecule type" value="Genomic_DNA"/>
</dbReference>
<dbReference type="PANTHER" id="PTHR43072:SF23">
    <property type="entry name" value="UPF0039 PROTEIN C11D3.02C"/>
    <property type="match status" value="1"/>
</dbReference>